<keyword evidence="7" id="KW-1185">Reference proteome</keyword>
<feature type="region of interest" description="Disordered" evidence="5">
    <location>
        <begin position="1"/>
        <end position="28"/>
    </location>
</feature>
<dbReference type="SUPFAM" id="SSF56091">
    <property type="entry name" value="DNA ligase/mRNA capping enzyme, catalytic domain"/>
    <property type="match status" value="1"/>
</dbReference>
<feature type="region of interest" description="Disordered" evidence="5">
    <location>
        <begin position="295"/>
        <end position="315"/>
    </location>
</feature>
<comment type="catalytic activity">
    <reaction evidence="4">
        <text>ATP + (deoxyribonucleotide)n-3'-hydroxyl + 5'-phospho-(deoxyribonucleotide)m = (deoxyribonucleotide)n+m + AMP + diphosphate.</text>
        <dbReference type="EC" id="6.5.1.1"/>
    </reaction>
</comment>
<dbReference type="Gene3D" id="2.40.50.140">
    <property type="entry name" value="Nucleic acid-binding proteins"/>
    <property type="match status" value="1"/>
</dbReference>
<dbReference type="GO" id="GO:0003910">
    <property type="term" value="F:DNA ligase (ATP) activity"/>
    <property type="evidence" value="ECO:0007669"/>
    <property type="project" value="UniProtKB-EC"/>
</dbReference>
<dbReference type="GO" id="GO:0005524">
    <property type="term" value="F:ATP binding"/>
    <property type="evidence" value="ECO:0007669"/>
    <property type="project" value="InterPro"/>
</dbReference>
<protein>
    <recommendedName>
        <fullName evidence="2">DNA ligase (ATP)</fullName>
        <ecNumber evidence="2">6.5.1.1</ecNumber>
    </recommendedName>
</protein>
<dbReference type="InterPro" id="IPR012340">
    <property type="entry name" value="NA-bd_OB-fold"/>
</dbReference>
<dbReference type="GO" id="GO:0006310">
    <property type="term" value="P:DNA recombination"/>
    <property type="evidence" value="ECO:0007669"/>
    <property type="project" value="InterPro"/>
</dbReference>
<dbReference type="Pfam" id="PF01068">
    <property type="entry name" value="DNA_ligase_A_M"/>
    <property type="match status" value="1"/>
</dbReference>
<dbReference type="GO" id="GO:0006281">
    <property type="term" value="P:DNA repair"/>
    <property type="evidence" value="ECO:0007669"/>
    <property type="project" value="InterPro"/>
</dbReference>
<dbReference type="CDD" id="cd07970">
    <property type="entry name" value="OBF_DNA_ligase_LigC"/>
    <property type="match status" value="1"/>
</dbReference>
<dbReference type="PANTHER" id="PTHR45674:SF4">
    <property type="entry name" value="DNA LIGASE 1"/>
    <property type="match status" value="1"/>
</dbReference>
<dbReference type="OrthoDB" id="9770771at2"/>
<evidence type="ECO:0000313" key="6">
    <source>
        <dbReference type="EMBL" id="APG94413.1"/>
    </source>
</evidence>
<dbReference type="InterPro" id="IPR012310">
    <property type="entry name" value="DNA_ligase_ATP-dep_cent"/>
</dbReference>
<accession>A0A1L3LWL2</accession>
<dbReference type="RefSeq" id="WP_064253433.1">
    <property type="nucleotide sequence ID" value="NZ_CP013110.1"/>
</dbReference>
<gene>
    <name evidence="6" type="ORF">SAMCFNEI73_pC0694</name>
</gene>
<dbReference type="InterPro" id="IPR044119">
    <property type="entry name" value="Adenylation_LigC-like"/>
</dbReference>
<evidence type="ECO:0000256" key="3">
    <source>
        <dbReference type="ARBA" id="ARBA00022598"/>
    </source>
</evidence>
<name>A0A1L3LWL2_9HYPH</name>
<dbReference type="KEGG" id="same:SAMCFNEI73_pC0694"/>
<dbReference type="Gene3D" id="3.30.470.30">
    <property type="entry name" value="DNA ligase/mRNA capping enzyme"/>
    <property type="match status" value="1"/>
</dbReference>
<dbReference type="PANTHER" id="PTHR45674">
    <property type="entry name" value="DNA LIGASE 1/3 FAMILY MEMBER"/>
    <property type="match status" value="1"/>
</dbReference>
<dbReference type="EC" id="6.5.1.1" evidence="2"/>
<evidence type="ECO:0000256" key="1">
    <source>
        <dbReference type="ARBA" id="ARBA00007572"/>
    </source>
</evidence>
<evidence type="ECO:0000256" key="4">
    <source>
        <dbReference type="ARBA" id="ARBA00034003"/>
    </source>
</evidence>
<sequence length="364" mass="40077">MPSPAHGKPTKAAGRPRPGRNARAATDAASAGAFALPVSTAPMEARSATELPSGGAWQYEPKWDGFRCLAFKSGEEVDLRAKSGKPLGRFFPEVTALLRRLDAPQFVLDGELVIEVDGRLSFDALQMRLHPAASRVAKLSQQTPARLILFDMLVDATGAVLTDKPLPARRAALEAFAAKNAVPDKLELSPFTLDRQEAERWLTSWEAGATDGVVAKRRNGPYECGERAMVKVKRLKTADCVVGGFRYESDSNEVGSLLLGLYDSDGTLDHVGFTATISDKERPALTCRLQALREPPGFTGKAPGGPSRWSTERSGEWEPVRPELVVEVRFDHVSSRRFRHGTKLMRWRPDKDPRQCTYEQIEPR</sequence>
<evidence type="ECO:0000256" key="2">
    <source>
        <dbReference type="ARBA" id="ARBA00012727"/>
    </source>
</evidence>
<dbReference type="InterPro" id="IPR050191">
    <property type="entry name" value="ATP-dep_DNA_ligase"/>
</dbReference>
<reference evidence="6 7" key="1">
    <citation type="submission" date="2015-10" db="EMBL/GenBank/DDBJ databases">
        <title>Genomic differences between typical nodule nitrogen-fixing rhizobial strains and those coming from bean seeds.</title>
        <authorList>
            <person name="Peralta H."/>
            <person name="Aguilar-Vera A."/>
            <person name="Diaz R."/>
            <person name="Mora Y."/>
            <person name="Martinez-Batallar G."/>
            <person name="Salazar E."/>
            <person name="Vargas-Lagunas C."/>
            <person name="Encarnacion S."/>
            <person name="Girard L."/>
            <person name="Mora J."/>
        </authorList>
    </citation>
    <scope>NUCLEOTIDE SEQUENCE [LARGE SCALE GENOMIC DNA]</scope>
    <source>
        <strain evidence="6 7">CFNEI 73</strain>
        <plasmid evidence="6 7">C</plasmid>
    </source>
</reference>
<dbReference type="InterPro" id="IPR012309">
    <property type="entry name" value="DNA_ligase_ATP-dep_C"/>
</dbReference>
<dbReference type="Pfam" id="PF04679">
    <property type="entry name" value="DNA_ligase_A_C"/>
    <property type="match status" value="1"/>
</dbReference>
<dbReference type="AlphaFoldDB" id="A0A1L3LWL2"/>
<keyword evidence="6" id="KW-0614">Plasmid</keyword>
<dbReference type="InterPro" id="IPR044117">
    <property type="entry name" value="OBF_LigC-like"/>
</dbReference>
<evidence type="ECO:0000313" key="7">
    <source>
        <dbReference type="Proteomes" id="UP000182306"/>
    </source>
</evidence>
<dbReference type="EMBL" id="CP013110">
    <property type="protein sequence ID" value="APG94413.1"/>
    <property type="molecule type" value="Genomic_DNA"/>
</dbReference>
<comment type="similarity">
    <text evidence="1">Belongs to the ATP-dependent DNA ligase family.</text>
</comment>
<evidence type="ECO:0000256" key="5">
    <source>
        <dbReference type="SAM" id="MobiDB-lite"/>
    </source>
</evidence>
<keyword evidence="3 6" id="KW-0436">Ligase</keyword>
<dbReference type="Gene3D" id="3.30.1490.70">
    <property type="match status" value="1"/>
</dbReference>
<organism evidence="6 7">
    <name type="scientific">Sinorhizobium americanum</name>
    <dbReference type="NCBI Taxonomy" id="194963"/>
    <lineage>
        <taxon>Bacteria</taxon>
        <taxon>Pseudomonadati</taxon>
        <taxon>Pseudomonadota</taxon>
        <taxon>Alphaproteobacteria</taxon>
        <taxon>Hyphomicrobiales</taxon>
        <taxon>Rhizobiaceae</taxon>
        <taxon>Sinorhizobium/Ensifer group</taxon>
        <taxon>Sinorhizobium</taxon>
    </lineage>
</organism>
<dbReference type="NCBIfam" id="NF006078">
    <property type="entry name" value="PRK08224.1"/>
    <property type="match status" value="1"/>
</dbReference>
<geneLocation type="plasmid" evidence="6 7">
    <name>C</name>
</geneLocation>
<feature type="compositionally biased region" description="Low complexity" evidence="5">
    <location>
        <begin position="12"/>
        <end position="28"/>
    </location>
</feature>
<dbReference type="SUPFAM" id="SSF50249">
    <property type="entry name" value="Nucleic acid-binding proteins"/>
    <property type="match status" value="1"/>
</dbReference>
<dbReference type="Proteomes" id="UP000182306">
    <property type="component" value="Plasmid C"/>
</dbReference>
<dbReference type="CDD" id="cd07905">
    <property type="entry name" value="Adenylation_DNA_ligase_LigC"/>
    <property type="match status" value="1"/>
</dbReference>
<proteinExistence type="inferred from homology"/>